<evidence type="ECO:0000313" key="2">
    <source>
        <dbReference type="Proteomes" id="UP000240493"/>
    </source>
</evidence>
<organism evidence="1 2">
    <name type="scientific">Trichoderma asperellum (strain ATCC 204424 / CBS 433.97 / NBRC 101777)</name>
    <dbReference type="NCBI Taxonomy" id="1042311"/>
    <lineage>
        <taxon>Eukaryota</taxon>
        <taxon>Fungi</taxon>
        <taxon>Dikarya</taxon>
        <taxon>Ascomycota</taxon>
        <taxon>Pezizomycotina</taxon>
        <taxon>Sordariomycetes</taxon>
        <taxon>Hypocreomycetidae</taxon>
        <taxon>Hypocreales</taxon>
        <taxon>Hypocreaceae</taxon>
        <taxon>Trichoderma</taxon>
    </lineage>
</organism>
<keyword evidence="2" id="KW-1185">Reference proteome</keyword>
<dbReference type="Proteomes" id="UP000240493">
    <property type="component" value="Unassembled WGS sequence"/>
</dbReference>
<name>A0A2T3ZNC7_TRIA4</name>
<accession>A0A2T3ZNC7</accession>
<reference evidence="1 2" key="1">
    <citation type="submission" date="2016-07" db="EMBL/GenBank/DDBJ databases">
        <title>Multiple horizontal gene transfer events from other fungi enriched the ability of initially mycotrophic Trichoderma (Ascomycota) to feed on dead plant biomass.</title>
        <authorList>
            <consortium name="DOE Joint Genome Institute"/>
            <person name="Aerts A."/>
            <person name="Atanasova L."/>
            <person name="Chenthamara K."/>
            <person name="Zhang J."/>
            <person name="Grujic M."/>
            <person name="Henrissat B."/>
            <person name="Kuo A."/>
            <person name="Salamov A."/>
            <person name="Lipzen A."/>
            <person name="Labutti K."/>
            <person name="Barry K."/>
            <person name="Miao Y."/>
            <person name="Rahimi M.J."/>
            <person name="Shen Q."/>
            <person name="Grigoriev I.V."/>
            <person name="Kubicek C.P."/>
            <person name="Druzhinina I.S."/>
        </authorList>
    </citation>
    <scope>NUCLEOTIDE SEQUENCE [LARGE SCALE GENOMIC DNA]</scope>
    <source>
        <strain evidence="1 2">CBS 433.97</strain>
    </source>
</reference>
<sequence length="97" mass="10102">MALAPQIGVFTALPLPGICGLGNAYSASIEDLAHSHASPLAKYSLGLHSASLHGRLVRDSAIASCSSACYVFTTGGVEDSRPRRMMACSLIPLTRLT</sequence>
<proteinExistence type="predicted"/>
<protein>
    <submittedName>
        <fullName evidence="1">Uncharacterized protein</fullName>
    </submittedName>
</protein>
<gene>
    <name evidence="1" type="ORF">M441DRAFT_213281</name>
</gene>
<dbReference type="AlphaFoldDB" id="A0A2T3ZNC7"/>
<dbReference type="EMBL" id="KZ679256">
    <property type="protein sequence ID" value="PTB46323.1"/>
    <property type="molecule type" value="Genomic_DNA"/>
</dbReference>
<evidence type="ECO:0000313" key="1">
    <source>
        <dbReference type="EMBL" id="PTB46323.1"/>
    </source>
</evidence>